<name>A0ABP7LYC3_9SPHN</name>
<sequence>MLAVTAILEAATGLALIATPAMVATLLLAAPLDKTGVTVARIGGAALIALGIACWPSRSSTRDGPYLGMLVYSVLATLVLAEVAISGQGGGKLLWPAIVLHAILSGLLALARFGGARPDRAPAPL</sequence>
<gene>
    <name evidence="2" type="ORF">GCM10022276_28430</name>
</gene>
<dbReference type="Proteomes" id="UP001500827">
    <property type="component" value="Unassembled WGS sequence"/>
</dbReference>
<keyword evidence="3" id="KW-1185">Reference proteome</keyword>
<evidence type="ECO:0000313" key="2">
    <source>
        <dbReference type="EMBL" id="GAA3908395.1"/>
    </source>
</evidence>
<feature type="transmembrane region" description="Helical" evidence="1">
    <location>
        <begin position="93"/>
        <end position="111"/>
    </location>
</feature>
<protein>
    <recommendedName>
        <fullName evidence="4">CPBP family intramembrane metalloprotease</fullName>
    </recommendedName>
</protein>
<keyword evidence="1" id="KW-1133">Transmembrane helix</keyword>
<evidence type="ECO:0000313" key="3">
    <source>
        <dbReference type="Proteomes" id="UP001500827"/>
    </source>
</evidence>
<keyword evidence="1" id="KW-0812">Transmembrane</keyword>
<reference evidence="3" key="1">
    <citation type="journal article" date="2019" name="Int. J. Syst. Evol. Microbiol.">
        <title>The Global Catalogue of Microorganisms (GCM) 10K type strain sequencing project: providing services to taxonomists for standard genome sequencing and annotation.</title>
        <authorList>
            <consortium name="The Broad Institute Genomics Platform"/>
            <consortium name="The Broad Institute Genome Sequencing Center for Infectious Disease"/>
            <person name="Wu L."/>
            <person name="Ma J."/>
        </authorList>
    </citation>
    <scope>NUCLEOTIDE SEQUENCE [LARGE SCALE GENOMIC DNA]</scope>
    <source>
        <strain evidence="3">JCM 17543</strain>
    </source>
</reference>
<evidence type="ECO:0000256" key="1">
    <source>
        <dbReference type="SAM" id="Phobius"/>
    </source>
</evidence>
<dbReference type="EMBL" id="BAABBM010000001">
    <property type="protein sequence ID" value="GAA3908395.1"/>
    <property type="molecule type" value="Genomic_DNA"/>
</dbReference>
<evidence type="ECO:0008006" key="4">
    <source>
        <dbReference type="Google" id="ProtNLM"/>
    </source>
</evidence>
<organism evidence="2 3">
    <name type="scientific">Sphingomonas limnosediminicola</name>
    <dbReference type="NCBI Taxonomy" id="940133"/>
    <lineage>
        <taxon>Bacteria</taxon>
        <taxon>Pseudomonadati</taxon>
        <taxon>Pseudomonadota</taxon>
        <taxon>Alphaproteobacteria</taxon>
        <taxon>Sphingomonadales</taxon>
        <taxon>Sphingomonadaceae</taxon>
        <taxon>Sphingomonas</taxon>
    </lineage>
</organism>
<proteinExistence type="predicted"/>
<accession>A0ABP7LYC3</accession>
<feature type="transmembrane region" description="Helical" evidence="1">
    <location>
        <begin position="39"/>
        <end position="55"/>
    </location>
</feature>
<comment type="caution">
    <text evidence="2">The sequence shown here is derived from an EMBL/GenBank/DDBJ whole genome shotgun (WGS) entry which is preliminary data.</text>
</comment>
<keyword evidence="1" id="KW-0472">Membrane</keyword>
<feature type="transmembrane region" description="Helical" evidence="1">
    <location>
        <begin position="67"/>
        <end position="87"/>
    </location>
</feature>